<dbReference type="RefSeq" id="WP_091691279.1">
    <property type="nucleotide sequence ID" value="NZ_FPBF01000001.1"/>
</dbReference>
<organism evidence="3 4">
    <name type="scientific">Algoriphagus locisalis</name>
    <dbReference type="NCBI Taxonomy" id="305507"/>
    <lineage>
        <taxon>Bacteria</taxon>
        <taxon>Pseudomonadati</taxon>
        <taxon>Bacteroidota</taxon>
        <taxon>Cytophagia</taxon>
        <taxon>Cytophagales</taxon>
        <taxon>Cyclobacteriaceae</taxon>
        <taxon>Algoriphagus</taxon>
    </lineage>
</organism>
<proteinExistence type="predicted"/>
<dbReference type="EMBL" id="FPBF01000001">
    <property type="protein sequence ID" value="SFT41976.1"/>
    <property type="molecule type" value="Genomic_DNA"/>
</dbReference>
<evidence type="ECO:0000313" key="3">
    <source>
        <dbReference type="EMBL" id="SFT41976.1"/>
    </source>
</evidence>
<sequence length="408" mass="45246">MKVVRIVSELDFGGVEKVLANSLPALQKQKGLELKLIVLGQGGKVAEELAAKGIPLQILGFNPKIPNFKLLRKIKGIIKEFGPDVVHAQGGEANFHGIWAAKFSNVPLIIGEEIGIPNHHSFWRYVFKWVYKKADFIITISEAVKRNVVELGEVEEEKVKVVYNPVGSQLTVVSDQLEAFKDNGQESAQVAREEKKKRDFSPRASVRNDQNTSDSAFVFVTTCRFVPIKNLDRLLIAFDELVKENQGRQIFLKIIGDGPERQNLDFRIQNLELGNHVELVGFQQDIWPFLQEADAFVLPSLQEGSSVSLAEAMSAGLPSIVTKVGGAPEILGKSQSGILIDPLSTSEIQNAMQSFLDLSVDERKEIGLRAKEEAKRFSVENYIDTLMSFYGLSDFNLPAVAGPKPFDL</sequence>
<dbReference type="Pfam" id="PF13439">
    <property type="entry name" value="Glyco_transf_4"/>
    <property type="match status" value="1"/>
</dbReference>
<dbReference type="PANTHER" id="PTHR12526">
    <property type="entry name" value="GLYCOSYLTRANSFERASE"/>
    <property type="match status" value="1"/>
</dbReference>
<dbReference type="InterPro" id="IPR028098">
    <property type="entry name" value="Glyco_trans_4-like_N"/>
</dbReference>
<dbReference type="InterPro" id="IPR001296">
    <property type="entry name" value="Glyco_trans_1"/>
</dbReference>
<feature type="domain" description="Glycosyl transferase family 1" evidence="1">
    <location>
        <begin position="207"/>
        <end position="372"/>
    </location>
</feature>
<feature type="domain" description="Glycosyltransferase subfamily 4-like N-terminal" evidence="2">
    <location>
        <begin position="12"/>
        <end position="166"/>
    </location>
</feature>
<evidence type="ECO:0000259" key="2">
    <source>
        <dbReference type="Pfam" id="PF13439"/>
    </source>
</evidence>
<dbReference type="Proteomes" id="UP000199673">
    <property type="component" value="Unassembled WGS sequence"/>
</dbReference>
<name>A0A1I6XV39_9BACT</name>
<protein>
    <submittedName>
        <fullName evidence="3">Glycosyltransferase involved in cell wall bisynthesis</fullName>
    </submittedName>
</protein>
<accession>A0A1I6XV39</accession>
<dbReference type="AlphaFoldDB" id="A0A1I6XV39"/>
<evidence type="ECO:0000313" key="4">
    <source>
        <dbReference type="Proteomes" id="UP000199673"/>
    </source>
</evidence>
<dbReference type="SUPFAM" id="SSF53756">
    <property type="entry name" value="UDP-Glycosyltransferase/glycogen phosphorylase"/>
    <property type="match status" value="1"/>
</dbReference>
<reference evidence="4" key="1">
    <citation type="submission" date="2016-10" db="EMBL/GenBank/DDBJ databases">
        <authorList>
            <person name="Varghese N."/>
            <person name="Submissions S."/>
        </authorList>
    </citation>
    <scope>NUCLEOTIDE SEQUENCE [LARGE SCALE GENOMIC DNA]</scope>
    <source>
        <strain evidence="4">DSM 23445</strain>
    </source>
</reference>
<dbReference type="Gene3D" id="3.40.50.2000">
    <property type="entry name" value="Glycogen Phosphorylase B"/>
    <property type="match status" value="2"/>
</dbReference>
<keyword evidence="3" id="KW-0808">Transferase</keyword>
<dbReference type="OrthoDB" id="9811239at2"/>
<dbReference type="Pfam" id="PF00534">
    <property type="entry name" value="Glycos_transf_1"/>
    <property type="match status" value="1"/>
</dbReference>
<dbReference type="STRING" id="305507.SAMN04489724_0674"/>
<gene>
    <name evidence="3" type="ORF">SAMN04489724_0674</name>
</gene>
<dbReference type="GO" id="GO:0016757">
    <property type="term" value="F:glycosyltransferase activity"/>
    <property type="evidence" value="ECO:0007669"/>
    <property type="project" value="InterPro"/>
</dbReference>
<keyword evidence="4" id="KW-1185">Reference proteome</keyword>
<evidence type="ECO:0000259" key="1">
    <source>
        <dbReference type="Pfam" id="PF00534"/>
    </source>
</evidence>